<protein>
    <submittedName>
        <fullName evidence="1">Uncharacterized protein</fullName>
    </submittedName>
</protein>
<accession>A0ACC0TW39</accession>
<keyword evidence="2" id="KW-1185">Reference proteome</keyword>
<sequence length="166" mass="18463">MRTSAVVAFICLAMGVAPSFSLPSISVRCAYFLKFYYTSFSFLFVVERIYPKDHSPPTVKALLSRIVVFPPGGFRPTSRPHVWETLLNGDVQTFVFPLDVTPPIRSPPNTNGNVHGRGPRPSTGTVTPSDEQRKANYVLNSGSDRNRERPSNVFADALKNKRHPTL</sequence>
<evidence type="ECO:0000313" key="2">
    <source>
        <dbReference type="Proteomes" id="UP001207468"/>
    </source>
</evidence>
<organism evidence="1 2">
    <name type="scientific">Russula earlei</name>
    <dbReference type="NCBI Taxonomy" id="71964"/>
    <lineage>
        <taxon>Eukaryota</taxon>
        <taxon>Fungi</taxon>
        <taxon>Dikarya</taxon>
        <taxon>Basidiomycota</taxon>
        <taxon>Agaricomycotina</taxon>
        <taxon>Agaricomycetes</taxon>
        <taxon>Russulales</taxon>
        <taxon>Russulaceae</taxon>
        <taxon>Russula</taxon>
    </lineage>
</organism>
<comment type="caution">
    <text evidence="1">The sequence shown here is derived from an EMBL/GenBank/DDBJ whole genome shotgun (WGS) entry which is preliminary data.</text>
</comment>
<gene>
    <name evidence="1" type="ORF">F5148DRAFT_1333948</name>
</gene>
<evidence type="ECO:0000313" key="1">
    <source>
        <dbReference type="EMBL" id="KAI9451284.1"/>
    </source>
</evidence>
<proteinExistence type="predicted"/>
<dbReference type="Proteomes" id="UP001207468">
    <property type="component" value="Unassembled WGS sequence"/>
</dbReference>
<reference evidence="1" key="1">
    <citation type="submission" date="2021-03" db="EMBL/GenBank/DDBJ databases">
        <title>Evolutionary priming and transition to the ectomycorrhizal habit in an iconic lineage of mushroom-forming fungi: is preadaptation a requirement?</title>
        <authorList>
            <consortium name="DOE Joint Genome Institute"/>
            <person name="Looney B.P."/>
            <person name="Miyauchi S."/>
            <person name="Morin E."/>
            <person name="Drula E."/>
            <person name="Courty P.E."/>
            <person name="Chicoki N."/>
            <person name="Fauchery L."/>
            <person name="Kohler A."/>
            <person name="Kuo A."/>
            <person name="LaButti K."/>
            <person name="Pangilinan J."/>
            <person name="Lipzen A."/>
            <person name="Riley R."/>
            <person name="Andreopoulos W."/>
            <person name="He G."/>
            <person name="Johnson J."/>
            <person name="Barry K.W."/>
            <person name="Grigoriev I.V."/>
            <person name="Nagy L."/>
            <person name="Hibbett D."/>
            <person name="Henrissat B."/>
            <person name="Matheny P.B."/>
            <person name="Labbe J."/>
            <person name="Martin A.F."/>
        </authorList>
    </citation>
    <scope>NUCLEOTIDE SEQUENCE</scope>
    <source>
        <strain evidence="1">BPL698</strain>
    </source>
</reference>
<dbReference type="EMBL" id="JAGFNK010000383">
    <property type="protein sequence ID" value="KAI9451284.1"/>
    <property type="molecule type" value="Genomic_DNA"/>
</dbReference>
<name>A0ACC0TW39_9AGAM</name>